<accession>A0A0G4H7L1</accession>
<evidence type="ECO:0000256" key="1">
    <source>
        <dbReference type="ARBA" id="ARBA00022801"/>
    </source>
</evidence>
<dbReference type="PANTHER" id="PTHR30620:SF77">
    <property type="entry name" value="LYSOSOMAL BETA GLUCOSIDASE-LIKE"/>
    <property type="match status" value="1"/>
</dbReference>
<protein>
    <recommendedName>
        <fullName evidence="9">Beta-glucosidase</fullName>
    </recommendedName>
</protein>
<evidence type="ECO:0000259" key="6">
    <source>
        <dbReference type="Pfam" id="PF01915"/>
    </source>
</evidence>
<dbReference type="AlphaFoldDB" id="A0A0G4H7L1"/>
<dbReference type="Proteomes" id="UP000041254">
    <property type="component" value="Unassembled WGS sequence"/>
</dbReference>
<feature type="domain" description="Glycoside hydrolase family 3 C-terminal" evidence="6">
    <location>
        <begin position="460"/>
        <end position="660"/>
    </location>
</feature>
<sequence>MKMARQTSLLLLATIAASLSAATAAHQPQTRGRYELLARLLQEADGTANGTLNAPWPTDLNVMPKKDPAMEAEIKRIVDGMTLEQKVAQMMQVGAPETDLMAIHNERGFSLGSLLSGPGSTIGTHEAYEWLNTAEGILNSAVEQQGVKIPYIWGIDAIHGHNNQPKGALFPHNIGLGAANDTELMKKIGEMTAAQLTLVGIDWAFAPCIAMPKNLRWGRVYEGYSSDPEMVRRLGTAMIKGLQGDPDVDGGAQYLDGRHVLASAKHWIGDGATEEGIDAGDVYMGEKQLMLEHAIPYFDAIEAGVATIMVSFSSYNGLKMHGHKHLIQTVLKDTLGFDGIVISDYVGHQHVKNCDRWTCPHAVNAGIDVYMMAWGDDWKGFMTNIIDQVNAGIIPEERINDAATRIIRVKARMGYISSIATPNGPRPTPWQRGSALEAEGHYIGSNLHRDVAREAVQKSIVLLKNNGNVLPLKTDQKILVVGRGGDAVALQCGGWSVDWLGDKNNGNEMFGNATTLFGGIQQKGIAVDYSFNLTEGVADGYDAVIVVVSENPYSEEKGDIFMNQTVSFARAGGVIRLEEDGDAWYDMQVLETTRARFPDTPIVTVMFTGRPLYANRIINLSEGFVVAWLPGTEGGGIADVLFGEVPVVGRLPFDWPTDPCDDQAWSGKKGGVWHVGEGLTMESNRTMRTLTEHNIGEYYLCNDRATVSSAEWLAASTPPPDADFIPDDNEDEGRRLTAL</sequence>
<evidence type="ECO:0008006" key="9">
    <source>
        <dbReference type="Google" id="ProtNLM"/>
    </source>
</evidence>
<dbReference type="OMA" id="WPGYTGN"/>
<dbReference type="InterPro" id="IPR017853">
    <property type="entry name" value="GH"/>
</dbReference>
<dbReference type="GO" id="GO:0009251">
    <property type="term" value="P:glucan catabolic process"/>
    <property type="evidence" value="ECO:0007669"/>
    <property type="project" value="TreeGrafter"/>
</dbReference>
<dbReference type="VEuPathDB" id="CryptoDB:Vbra_19814"/>
<dbReference type="SUPFAM" id="SSF52279">
    <property type="entry name" value="Beta-D-glucan exohydrolase, C-terminal domain"/>
    <property type="match status" value="1"/>
</dbReference>
<dbReference type="GO" id="GO:0008422">
    <property type="term" value="F:beta-glucosidase activity"/>
    <property type="evidence" value="ECO:0007669"/>
    <property type="project" value="TreeGrafter"/>
</dbReference>
<keyword evidence="1" id="KW-0378">Hydrolase</keyword>
<dbReference type="InterPro" id="IPR036962">
    <property type="entry name" value="Glyco_hydro_3_N_sf"/>
</dbReference>
<dbReference type="InterPro" id="IPR051915">
    <property type="entry name" value="Cellulose_Degrad_GH3"/>
</dbReference>
<keyword evidence="4" id="KW-0732">Signal</keyword>
<proteinExistence type="predicted"/>
<dbReference type="PANTHER" id="PTHR30620">
    <property type="entry name" value="PERIPLASMIC BETA-GLUCOSIDASE-RELATED"/>
    <property type="match status" value="1"/>
</dbReference>
<organism evidence="7 8">
    <name type="scientific">Vitrella brassicaformis (strain CCMP3155)</name>
    <dbReference type="NCBI Taxonomy" id="1169540"/>
    <lineage>
        <taxon>Eukaryota</taxon>
        <taxon>Sar</taxon>
        <taxon>Alveolata</taxon>
        <taxon>Colpodellida</taxon>
        <taxon>Vitrellaceae</taxon>
        <taxon>Vitrella</taxon>
    </lineage>
</organism>
<dbReference type="InterPro" id="IPR036881">
    <property type="entry name" value="Glyco_hydro_3_C_sf"/>
</dbReference>
<evidence type="ECO:0000313" key="7">
    <source>
        <dbReference type="EMBL" id="CEM39853.1"/>
    </source>
</evidence>
<dbReference type="Gene3D" id="3.20.20.300">
    <property type="entry name" value="Glycoside hydrolase, family 3, N-terminal domain"/>
    <property type="match status" value="1"/>
</dbReference>
<dbReference type="EMBL" id="CDMY01001052">
    <property type="protein sequence ID" value="CEM39853.1"/>
    <property type="molecule type" value="Genomic_DNA"/>
</dbReference>
<dbReference type="Gene3D" id="3.40.50.1700">
    <property type="entry name" value="Glycoside hydrolase family 3 C-terminal domain"/>
    <property type="match status" value="1"/>
</dbReference>
<feature type="signal peptide" evidence="4">
    <location>
        <begin position="1"/>
        <end position="25"/>
    </location>
</feature>
<dbReference type="OrthoDB" id="416222at2759"/>
<feature type="region of interest" description="Disordered" evidence="3">
    <location>
        <begin position="717"/>
        <end position="739"/>
    </location>
</feature>
<dbReference type="InterPro" id="IPR001764">
    <property type="entry name" value="Glyco_hydro_3_N"/>
</dbReference>
<keyword evidence="8" id="KW-1185">Reference proteome</keyword>
<dbReference type="PRINTS" id="PR00133">
    <property type="entry name" value="GLHYDRLASE3"/>
</dbReference>
<feature type="domain" description="Glycoside hydrolase family 3 N-terminal" evidence="5">
    <location>
        <begin position="82"/>
        <end position="409"/>
    </location>
</feature>
<name>A0A0G4H7L1_VITBC</name>
<evidence type="ECO:0000256" key="2">
    <source>
        <dbReference type="ARBA" id="ARBA00023295"/>
    </source>
</evidence>
<dbReference type="Pfam" id="PF00933">
    <property type="entry name" value="Glyco_hydro_3"/>
    <property type="match status" value="1"/>
</dbReference>
<evidence type="ECO:0000313" key="8">
    <source>
        <dbReference type="Proteomes" id="UP000041254"/>
    </source>
</evidence>
<dbReference type="InParanoid" id="A0A0G4H7L1"/>
<keyword evidence="2" id="KW-0326">Glycosidase</keyword>
<dbReference type="PhylomeDB" id="A0A0G4H7L1"/>
<evidence type="ECO:0000259" key="5">
    <source>
        <dbReference type="Pfam" id="PF00933"/>
    </source>
</evidence>
<dbReference type="InterPro" id="IPR002772">
    <property type="entry name" value="Glyco_hydro_3_C"/>
</dbReference>
<dbReference type="SUPFAM" id="SSF51445">
    <property type="entry name" value="(Trans)glycosidases"/>
    <property type="match status" value="1"/>
</dbReference>
<dbReference type="Pfam" id="PF01915">
    <property type="entry name" value="Glyco_hydro_3_C"/>
    <property type="match status" value="1"/>
</dbReference>
<evidence type="ECO:0000256" key="4">
    <source>
        <dbReference type="SAM" id="SignalP"/>
    </source>
</evidence>
<reference evidence="7 8" key="1">
    <citation type="submission" date="2014-11" db="EMBL/GenBank/DDBJ databases">
        <authorList>
            <person name="Zhu J."/>
            <person name="Qi W."/>
            <person name="Song R."/>
        </authorList>
    </citation>
    <scope>NUCLEOTIDE SEQUENCE [LARGE SCALE GENOMIC DNA]</scope>
</reference>
<dbReference type="STRING" id="1169540.A0A0G4H7L1"/>
<gene>
    <name evidence="7" type="ORF">Vbra_19814</name>
</gene>
<feature type="chain" id="PRO_5005191108" description="Beta-glucosidase" evidence="4">
    <location>
        <begin position="26"/>
        <end position="739"/>
    </location>
</feature>
<evidence type="ECO:0000256" key="3">
    <source>
        <dbReference type="SAM" id="MobiDB-lite"/>
    </source>
</evidence>